<dbReference type="InterPro" id="IPR010982">
    <property type="entry name" value="Lambda_DNA-bd_dom_sf"/>
</dbReference>
<dbReference type="PROSITE" id="PS50943">
    <property type="entry name" value="HTH_CROC1"/>
    <property type="match status" value="1"/>
</dbReference>
<protein>
    <submittedName>
        <fullName evidence="2">Regulatory protein-modification, helix-turn-helix, transcriptional regulato, DNA</fullName>
    </submittedName>
</protein>
<evidence type="ECO:0000259" key="1">
    <source>
        <dbReference type="PROSITE" id="PS50943"/>
    </source>
</evidence>
<dbReference type="SUPFAM" id="SSF47413">
    <property type="entry name" value="lambda repressor-like DNA-binding domains"/>
    <property type="match status" value="1"/>
</dbReference>
<dbReference type="InterPro" id="IPR001387">
    <property type="entry name" value="Cro/C1-type_HTH"/>
</dbReference>
<name>A0A8S5SA74_9CAUD</name>
<evidence type="ECO:0000313" key="2">
    <source>
        <dbReference type="EMBL" id="DAF47857.1"/>
    </source>
</evidence>
<reference evidence="2" key="1">
    <citation type="journal article" date="2021" name="Proc. Natl. Acad. Sci. U.S.A.">
        <title>A Catalog of Tens of Thousands of Viruses from Human Metagenomes Reveals Hidden Associations with Chronic Diseases.</title>
        <authorList>
            <person name="Tisza M.J."/>
            <person name="Buck C.B."/>
        </authorList>
    </citation>
    <scope>NUCLEOTIDE SEQUENCE</scope>
    <source>
        <strain evidence="2">CtJjf17</strain>
    </source>
</reference>
<dbReference type="GO" id="GO:0003677">
    <property type="term" value="F:DNA binding"/>
    <property type="evidence" value="ECO:0007669"/>
    <property type="project" value="InterPro"/>
</dbReference>
<accession>A0A8S5SA74</accession>
<dbReference type="EMBL" id="BK032560">
    <property type="protein sequence ID" value="DAF47857.1"/>
    <property type="molecule type" value="Genomic_DNA"/>
</dbReference>
<organism evidence="2">
    <name type="scientific">Siphoviridae sp. ctJjf17</name>
    <dbReference type="NCBI Taxonomy" id="2827839"/>
    <lineage>
        <taxon>Viruses</taxon>
        <taxon>Duplodnaviria</taxon>
        <taxon>Heunggongvirae</taxon>
        <taxon>Uroviricota</taxon>
        <taxon>Caudoviricetes</taxon>
    </lineage>
</organism>
<proteinExistence type="predicted"/>
<feature type="domain" description="HTH cro/C1-type" evidence="1">
    <location>
        <begin position="11"/>
        <end position="51"/>
    </location>
</feature>
<sequence>MREIGVTNTGLAAVTGLHRKTIQEAREGIVRQRYSTWKKISKVTGVSVYELQKVIDKEY</sequence>